<comment type="caution">
    <text evidence="1">The sequence shown here is derived from an EMBL/GenBank/DDBJ whole genome shotgun (WGS) entry which is preliminary data.</text>
</comment>
<dbReference type="EMBL" id="LQRA01000068">
    <property type="protein sequence ID" value="KZE76227.1"/>
    <property type="molecule type" value="Genomic_DNA"/>
</dbReference>
<evidence type="ECO:0000313" key="1">
    <source>
        <dbReference type="EMBL" id="KZE76227.1"/>
    </source>
</evidence>
<proteinExistence type="predicted"/>
<reference evidence="2" key="1">
    <citation type="submission" date="2016-01" db="EMBL/GenBank/DDBJ databases">
        <title>Draft genome of Chromobacterium sp. F49.</title>
        <authorList>
            <person name="Hong K.W."/>
        </authorList>
    </citation>
    <scope>NUCLEOTIDE SEQUENCE [LARGE SCALE GENOMIC DNA]</scope>
    <source>
        <strain evidence="2">M63</strain>
    </source>
</reference>
<dbReference type="Proteomes" id="UP000076563">
    <property type="component" value="Unassembled WGS sequence"/>
</dbReference>
<dbReference type="AlphaFoldDB" id="A0A163WE88"/>
<gene>
    <name evidence="1" type="ORF">AV654_24025</name>
</gene>
<keyword evidence="2" id="KW-1185">Reference proteome</keyword>
<sequence>MAMGLANRKRTVLIKPVVTISDNGGILNGYFRQFFLFPCCDLFGDSDVVGNLWEENALNIMKSAHFSSFCAKSLLNQASLEYRLLEDMQMR</sequence>
<accession>A0A163WE88</accession>
<name>A0A163WE88_9BACL</name>
<evidence type="ECO:0000313" key="2">
    <source>
        <dbReference type="Proteomes" id="UP000076563"/>
    </source>
</evidence>
<protein>
    <submittedName>
        <fullName evidence="1">Uncharacterized protein</fullName>
    </submittedName>
</protein>
<organism evidence="1 2">
    <name type="scientific">Paenibacillus elgii</name>
    <dbReference type="NCBI Taxonomy" id="189691"/>
    <lineage>
        <taxon>Bacteria</taxon>
        <taxon>Bacillati</taxon>
        <taxon>Bacillota</taxon>
        <taxon>Bacilli</taxon>
        <taxon>Bacillales</taxon>
        <taxon>Paenibacillaceae</taxon>
        <taxon>Paenibacillus</taxon>
    </lineage>
</organism>